<feature type="compositionally biased region" description="Polar residues" evidence="3">
    <location>
        <begin position="476"/>
        <end position="487"/>
    </location>
</feature>
<feature type="compositionally biased region" description="Polar residues" evidence="3">
    <location>
        <begin position="1585"/>
        <end position="1597"/>
    </location>
</feature>
<keyword evidence="6" id="KW-1185">Reference proteome</keyword>
<feature type="compositionally biased region" description="Basic and acidic residues" evidence="3">
    <location>
        <begin position="696"/>
        <end position="709"/>
    </location>
</feature>
<feature type="region of interest" description="Disordered" evidence="3">
    <location>
        <begin position="671"/>
        <end position="709"/>
    </location>
</feature>
<dbReference type="Proteomes" id="UP001356427">
    <property type="component" value="Unassembled WGS sequence"/>
</dbReference>
<reference evidence="5 6" key="1">
    <citation type="submission" date="2021-04" db="EMBL/GenBank/DDBJ databases">
        <authorList>
            <person name="De Guttry C."/>
            <person name="Zahm M."/>
            <person name="Klopp C."/>
            <person name="Cabau C."/>
            <person name="Louis A."/>
            <person name="Berthelot C."/>
            <person name="Parey E."/>
            <person name="Roest Crollius H."/>
            <person name="Montfort J."/>
            <person name="Robinson-Rechavi M."/>
            <person name="Bucao C."/>
            <person name="Bouchez O."/>
            <person name="Gislard M."/>
            <person name="Lluch J."/>
            <person name="Milhes M."/>
            <person name="Lampietro C."/>
            <person name="Lopez Roques C."/>
            <person name="Donnadieu C."/>
            <person name="Braasch I."/>
            <person name="Desvignes T."/>
            <person name="Postlethwait J."/>
            <person name="Bobe J."/>
            <person name="Wedekind C."/>
            <person name="Guiguen Y."/>
        </authorList>
    </citation>
    <scope>NUCLEOTIDE SEQUENCE [LARGE SCALE GENOMIC DNA]</scope>
    <source>
        <strain evidence="5">Cs_M1</strain>
        <tissue evidence="5">Blood</tissue>
    </source>
</reference>
<feature type="compositionally biased region" description="Basic and acidic residues" evidence="3">
    <location>
        <begin position="258"/>
        <end position="299"/>
    </location>
</feature>
<dbReference type="Pfam" id="PF15035">
    <property type="entry name" value="Rootletin"/>
    <property type="match status" value="1"/>
</dbReference>
<feature type="coiled-coil region" evidence="2">
    <location>
        <begin position="1609"/>
        <end position="1636"/>
    </location>
</feature>
<feature type="region of interest" description="Disordered" evidence="3">
    <location>
        <begin position="1581"/>
        <end position="1606"/>
    </location>
</feature>
<feature type="region of interest" description="Disordered" evidence="3">
    <location>
        <begin position="322"/>
        <end position="353"/>
    </location>
</feature>
<feature type="region of interest" description="Disordered" evidence="3">
    <location>
        <begin position="1341"/>
        <end position="1399"/>
    </location>
</feature>
<feature type="region of interest" description="Disordered" evidence="3">
    <location>
        <begin position="1112"/>
        <end position="1133"/>
    </location>
</feature>
<evidence type="ECO:0000313" key="5">
    <source>
        <dbReference type="EMBL" id="KAK6309482.1"/>
    </source>
</evidence>
<feature type="coiled-coil region" evidence="2">
    <location>
        <begin position="1539"/>
        <end position="1580"/>
    </location>
</feature>
<evidence type="ECO:0000256" key="1">
    <source>
        <dbReference type="ARBA" id="ARBA00023054"/>
    </source>
</evidence>
<feature type="coiled-coil region" evidence="2">
    <location>
        <begin position="84"/>
        <end position="140"/>
    </location>
</feature>
<feature type="region of interest" description="Disordered" evidence="3">
    <location>
        <begin position="463"/>
        <end position="487"/>
    </location>
</feature>
<feature type="region of interest" description="Disordered" evidence="3">
    <location>
        <begin position="928"/>
        <end position="949"/>
    </location>
</feature>
<evidence type="ECO:0000256" key="3">
    <source>
        <dbReference type="SAM" id="MobiDB-lite"/>
    </source>
</evidence>
<keyword evidence="1 2" id="KW-0175">Coiled coil</keyword>
<evidence type="ECO:0000313" key="6">
    <source>
        <dbReference type="Proteomes" id="UP001356427"/>
    </source>
</evidence>
<feature type="compositionally biased region" description="Basic and acidic residues" evidence="3">
    <location>
        <begin position="1114"/>
        <end position="1133"/>
    </location>
</feature>
<feature type="compositionally biased region" description="Basic and acidic residues" evidence="3">
    <location>
        <begin position="1341"/>
        <end position="1391"/>
    </location>
</feature>
<sequence>MESALLDGWKEERAELRAEVSRLQNELAESHAEREELESRAQALTDRLSQSLDPSLCVSLRLDSEWRRKMRDGREREARQALLIHKLQNKVLEYRDRCQGMEHQVKTEERELLKRERRIRDEHSDSLESALIRLEEEQQRSVGLAELNALLRGQLSQSGQVNEALREDLCKLTTDWSKAVEEAGLRETEWQKEKERLTSHVDQGQSRLMSVWGDVITLRRHCHTMKTATDRDLWELRAEFSHLSSSLLSHCGPLSLQDLDHDQKEREERERERDEKEREEKERDEKEREREERERERELTELRDLYEAETLHLNNRISALSRTIQDQEEKEERQEEERKMERGRALEKRENREKEWERQRNTERTLESVCQAVLKLSKVLFSQSSSSPTLCLSSDGSGPDRLTTGLTQVLDVLAQAETTTGLTQVLDVLAQAETTLLWRHQEVQDAAASLRRLGEERAALEQRVRQLETDTEERQTQSLHGGQELTHTQDMLLSEREMVGSLRSQLEEEERRSEERRKENERLRREREREVEERKELESERQRRLEADLVESAHLSEREARIRMELHALQGALQREQLDRERAEEEAADVKNALSKARESVLTLSSGQTLLKREVSEHRDALEKMAALNEALAKDKRELNAQAIQLEMEMADLQGQLQGLESKVMTLRRELKTQSNESTELRTRRGSELSSLQQLRHRERDLESEVETLREEKEREITALVEERGMDGKRLEELSVQHSAVCGELSGLQAELCKATEQRRRAERESEELLRESQDVAGTVLSLERERDQLEQDIEELRILTVSQQHQLTQAQQQVSGLEVERSQLQVQVTTLLQTKDVLQGEVQFLRGEMERGMSQTEKEKQEEREERERSQREREVWQADLERLQLQVAEQLKKKEVEGRKRLEEIEELKTRMISLEEDRGYLERDRDEMSQRFKERQKKESEQLKATRREMEKVAELLRKSEEESTELKAMVISLEEELKDIEILKGNLLALEEANTKLRDREMEEEEKREKREAEERERVERLKGELAQKDVEEERGGRVERLGAQVNALEEERDRLLAEIRKKEREAGSLKDETHRERREKERNGASLRRMEEELKESREALALSLATLKEQERSRKEVQEKEEDNQKMREGLKTAMQEMATLNQLLEESHIEGERLRSLLQERKEEVVRSREESLRAARGEVEELRGRTRAVEQEKREVERKLRAREEELEEAVREKERRQKEVEEVLGEKEAELTTARARLDVLEEQRTELSCLAAEKSQEVTQLRERIREVEGEREEKKREIERLQRKIETLRQEVEDRRESLRRVELVTDMLREKETELERLREKETELERLREKEKLEERKSDSEDVKLQIKSMEKEETDGQRRLREPGEQRETTDQKRGEGSQEGPGKEVWLQEEVVTLRKRLSSLLLEREESQESLRLLRQREEESQESLRLLRQREEESQDSLRLLRQREEESLRLLRQRETELYTLRERVEELGKDRDRVTAALEKTEAAMIGYRDRAHQQEQSRGAGSERAVAQIEIDPVIQERLSVLQRAVAQLEITNRRLQRRNTQLEQRTDRLKTERKHLREMLTQVERGSSHNQLSSSSPRDRAQESRGLVGLETEELEHLRTKVKELEDQVHYLQLTLVLDHRERMEFIQHSSRNNQWLVSLRQDLTDSLVLVSQQPIPSVLESETHRLDRSAREEELRLSQS</sequence>
<feature type="compositionally biased region" description="Basic and acidic residues" evidence="3">
    <location>
        <begin position="325"/>
        <end position="353"/>
    </location>
</feature>
<organism evidence="5 6">
    <name type="scientific">Coregonus suidteri</name>
    <dbReference type="NCBI Taxonomy" id="861788"/>
    <lineage>
        <taxon>Eukaryota</taxon>
        <taxon>Metazoa</taxon>
        <taxon>Chordata</taxon>
        <taxon>Craniata</taxon>
        <taxon>Vertebrata</taxon>
        <taxon>Euteleostomi</taxon>
        <taxon>Actinopterygii</taxon>
        <taxon>Neopterygii</taxon>
        <taxon>Teleostei</taxon>
        <taxon>Protacanthopterygii</taxon>
        <taxon>Salmoniformes</taxon>
        <taxon>Salmonidae</taxon>
        <taxon>Coregoninae</taxon>
        <taxon>Coregonus</taxon>
    </lineage>
</organism>
<accession>A0AAN8LCM7</accession>
<dbReference type="InterPro" id="IPR055167">
    <property type="entry name" value="Rootletin-like_CC"/>
</dbReference>
<feature type="domain" description="Rootletin-like coiled-coil" evidence="4">
    <location>
        <begin position="67"/>
        <end position="243"/>
    </location>
</feature>
<proteinExistence type="predicted"/>
<feature type="region of interest" description="Disordered" evidence="3">
    <location>
        <begin position="500"/>
        <end position="543"/>
    </location>
</feature>
<feature type="compositionally biased region" description="Basic and acidic residues" evidence="3">
    <location>
        <begin position="463"/>
        <end position="475"/>
    </location>
</feature>
<feature type="coiled-coil region" evidence="2">
    <location>
        <begin position="6"/>
        <end position="47"/>
    </location>
</feature>
<comment type="caution">
    <text evidence="5">The sequence shown here is derived from an EMBL/GenBank/DDBJ whole genome shotgun (WGS) entry which is preliminary data.</text>
</comment>
<evidence type="ECO:0000259" key="4">
    <source>
        <dbReference type="Pfam" id="PF15035"/>
    </source>
</evidence>
<dbReference type="EMBL" id="JAGTTL010000017">
    <property type="protein sequence ID" value="KAK6309482.1"/>
    <property type="molecule type" value="Genomic_DNA"/>
</dbReference>
<name>A0AAN8LCM7_9TELE</name>
<feature type="coiled-coil region" evidence="2">
    <location>
        <begin position="1413"/>
        <end position="1503"/>
    </location>
</feature>
<feature type="region of interest" description="Disordered" evidence="3">
    <location>
        <begin position="1683"/>
        <end position="1702"/>
    </location>
</feature>
<gene>
    <name evidence="5" type="ORF">J4Q44_G00193630</name>
</gene>
<feature type="region of interest" description="Disordered" evidence="3">
    <location>
        <begin position="1000"/>
        <end position="1042"/>
    </location>
</feature>
<evidence type="ECO:0000256" key="2">
    <source>
        <dbReference type="SAM" id="Coils"/>
    </source>
</evidence>
<feature type="region of interest" description="Disordered" evidence="3">
    <location>
        <begin position="849"/>
        <end position="873"/>
    </location>
</feature>
<protein>
    <recommendedName>
        <fullName evidence="4">Rootletin-like coiled-coil domain-containing protein</fullName>
    </recommendedName>
</protein>
<feature type="region of interest" description="Disordered" evidence="3">
    <location>
        <begin position="1066"/>
        <end position="1098"/>
    </location>
</feature>
<feature type="compositionally biased region" description="Basic and acidic residues" evidence="3">
    <location>
        <begin position="505"/>
        <end position="543"/>
    </location>
</feature>
<feature type="region of interest" description="Disordered" evidence="3">
    <location>
        <begin position="251"/>
        <end position="299"/>
    </location>
</feature>